<feature type="domain" description="SAF" evidence="3">
    <location>
        <begin position="11"/>
        <end position="78"/>
    </location>
</feature>
<sequence length="508" mass="53523">MNPFIRLHPHDDVLIARSQLLGGATVEGIAVHGLIPPGHKIATHAIAAGEPVRRYNQIIGFASKPIAAGEHVHTHNLDMGPSKGDFVRDYAFGADVKPEPARREASFMGIRRADGRVATRNYIGVLTSVNCSATAARAIADHFSRQTNPGALADFPNVDGVVALTHGTGCGMDTEGMGMQILQRVLAGYATHANFAAVLVVGLGCEANQINAWLARSGLREGDTFKVFNIQDTGGTTKTVAKGVALINAMLPKVNNVRREPCSAEHITIGLQCGGSDGYSGISANPALGAAVDLLVAHGGSAILSETPEIYGAEHLLTRRAVKREVGEKLIARIKWWEHYTAINSGEMNNNPSPGNKAGGLTTILEKSLGAVAKGGTSNLQAVYEYAEPVDTHGFVYMDTPGYDPVSATGQVAGGANLICFTTGRGSAYGCAPSPSLKLATNSALWRRQEDDMDINCGEIIDGTASVAEMGQRIFDLVLATASGARSKSETHGYGQNEFVPWQVGAVM</sequence>
<proteinExistence type="inferred from homology"/>
<dbReference type="Pfam" id="PF04295">
    <property type="entry name" value="GD_AH_second"/>
    <property type="match status" value="1"/>
</dbReference>
<dbReference type="InterPro" id="IPR007392">
    <property type="entry name" value="GD_AH_second"/>
</dbReference>
<dbReference type="SMART" id="SM00858">
    <property type="entry name" value="SAF"/>
    <property type="match status" value="1"/>
</dbReference>
<protein>
    <submittedName>
        <fullName evidence="4">Altronate dehydratase</fullName>
    </submittedName>
</protein>
<evidence type="ECO:0000313" key="4">
    <source>
        <dbReference type="EMBL" id="QDL39124.1"/>
    </source>
</evidence>
<keyword evidence="2" id="KW-0456">Lyase</keyword>
<dbReference type="InterPro" id="IPR048332">
    <property type="entry name" value="GD_AH_C"/>
</dbReference>
<dbReference type="KEGG" id="rhf:EUB48_18810"/>
<evidence type="ECO:0000313" key="5">
    <source>
        <dbReference type="Proteomes" id="UP000316798"/>
    </source>
</evidence>
<reference evidence="4 5" key="1">
    <citation type="submission" date="2019-01" db="EMBL/GenBank/DDBJ databases">
        <title>Genomic insights into a novel species Rhodoferax sp.</title>
        <authorList>
            <person name="Jin L."/>
        </authorList>
    </citation>
    <scope>NUCLEOTIDE SEQUENCE [LARGE SCALE GENOMIC DNA]</scope>
    <source>
        <strain evidence="4 5">CHu59-6-5</strain>
    </source>
</reference>
<keyword evidence="5" id="KW-1185">Reference proteome</keyword>
<dbReference type="GO" id="GO:0019698">
    <property type="term" value="P:D-galacturonate catabolic process"/>
    <property type="evidence" value="ECO:0007669"/>
    <property type="project" value="TreeGrafter"/>
</dbReference>
<dbReference type="CDD" id="cd11613">
    <property type="entry name" value="SAF_AH_GD"/>
    <property type="match status" value="1"/>
</dbReference>
<evidence type="ECO:0000259" key="3">
    <source>
        <dbReference type="SMART" id="SM00858"/>
    </source>
</evidence>
<comment type="similarity">
    <text evidence="1">Belongs to the UxaA family.</text>
</comment>
<dbReference type="Proteomes" id="UP000316798">
    <property type="component" value="Chromosome"/>
</dbReference>
<dbReference type="Gene3D" id="2.30.130.110">
    <property type="match status" value="1"/>
</dbReference>
<dbReference type="InterPro" id="IPR044144">
    <property type="entry name" value="SAF_UxaA/GarD"/>
</dbReference>
<dbReference type="RefSeq" id="WP_142820622.1">
    <property type="nucleotide sequence ID" value="NZ_CP035503.1"/>
</dbReference>
<name>A0A515DFD3_9BURK</name>
<dbReference type="PANTHER" id="PTHR30536">
    <property type="entry name" value="ALTRONATE/GALACTARATE DEHYDRATASE"/>
    <property type="match status" value="1"/>
</dbReference>
<accession>A0A515DFD3</accession>
<evidence type="ECO:0000256" key="2">
    <source>
        <dbReference type="ARBA" id="ARBA00023239"/>
    </source>
</evidence>
<organism evidence="4 5">
    <name type="scientific">Rhodoferax sediminis</name>
    <dbReference type="NCBI Taxonomy" id="2509614"/>
    <lineage>
        <taxon>Bacteria</taxon>
        <taxon>Pseudomonadati</taxon>
        <taxon>Pseudomonadota</taxon>
        <taxon>Betaproteobacteria</taxon>
        <taxon>Burkholderiales</taxon>
        <taxon>Comamonadaceae</taxon>
        <taxon>Rhodoferax</taxon>
    </lineage>
</organism>
<dbReference type="Pfam" id="PF20629">
    <property type="entry name" value="GD_AH_C"/>
    <property type="match status" value="1"/>
</dbReference>
<dbReference type="InterPro" id="IPR013974">
    <property type="entry name" value="SAF"/>
</dbReference>
<dbReference type="AlphaFoldDB" id="A0A515DFD3"/>
<dbReference type="Pfam" id="PF08666">
    <property type="entry name" value="SAF"/>
    <property type="match status" value="1"/>
</dbReference>
<dbReference type="GO" id="GO:0016829">
    <property type="term" value="F:lyase activity"/>
    <property type="evidence" value="ECO:0007669"/>
    <property type="project" value="UniProtKB-KW"/>
</dbReference>
<dbReference type="EMBL" id="CP035503">
    <property type="protein sequence ID" value="QDL39124.1"/>
    <property type="molecule type" value="Genomic_DNA"/>
</dbReference>
<dbReference type="PANTHER" id="PTHR30536:SF5">
    <property type="entry name" value="ALTRONATE DEHYDRATASE"/>
    <property type="match status" value="1"/>
</dbReference>
<dbReference type="InterPro" id="IPR052172">
    <property type="entry name" value="UxaA_altronate/galactarate_dh"/>
</dbReference>
<evidence type="ECO:0000256" key="1">
    <source>
        <dbReference type="ARBA" id="ARBA00010986"/>
    </source>
</evidence>
<gene>
    <name evidence="4" type="ORF">EUB48_18810</name>
</gene>
<dbReference type="OrthoDB" id="9804574at2"/>